<feature type="region of interest" description="Disordered" evidence="1">
    <location>
        <begin position="43"/>
        <end position="106"/>
    </location>
</feature>
<gene>
    <name evidence="2" type="ordered locus">LOC_Os12g16870</name>
</gene>
<reference evidence="2" key="1">
    <citation type="journal article" date="2005" name="BMC Biol.">
        <title>The sequence of rice chromosomes 11 and 12, rich in disease resistance genes and recent gene duplications.</title>
        <authorList>
            <consortium name="The rice chromosomes 11 and 12 sequencing consortia"/>
        </authorList>
    </citation>
    <scope>NUCLEOTIDE SEQUENCE [LARGE SCALE GENOMIC DNA]</scope>
</reference>
<proteinExistence type="predicted"/>
<sequence>MPREVAAQVGDDRGDGTARMEAKQIGLTASAALRRASASAKWWTKQSRELSESGGGNGSVTHGSAAARALSKLEDHTVAARLKEGQEMDFRGGIKPAERKGEWAED</sequence>
<dbReference type="AlphaFoldDB" id="Q2QUB0"/>
<name>Q2QUB0_ORYSJ</name>
<dbReference type="EMBL" id="DP000011">
    <property type="protein sequence ID" value="ABA97052.1"/>
    <property type="molecule type" value="Genomic_DNA"/>
</dbReference>
<evidence type="ECO:0000256" key="1">
    <source>
        <dbReference type="SAM" id="MobiDB-lite"/>
    </source>
</evidence>
<accession>Q2QUB0</accession>
<organism evidence="2">
    <name type="scientific">Oryza sativa subsp. japonica</name>
    <name type="common">Rice</name>
    <dbReference type="NCBI Taxonomy" id="39947"/>
    <lineage>
        <taxon>Eukaryota</taxon>
        <taxon>Viridiplantae</taxon>
        <taxon>Streptophyta</taxon>
        <taxon>Embryophyta</taxon>
        <taxon>Tracheophyta</taxon>
        <taxon>Spermatophyta</taxon>
        <taxon>Magnoliopsida</taxon>
        <taxon>Liliopsida</taxon>
        <taxon>Poales</taxon>
        <taxon>Poaceae</taxon>
        <taxon>BOP clade</taxon>
        <taxon>Oryzoideae</taxon>
        <taxon>Oryzeae</taxon>
        <taxon>Oryzinae</taxon>
        <taxon>Oryza</taxon>
        <taxon>Oryza sativa</taxon>
    </lineage>
</organism>
<evidence type="ECO:0000313" key="2">
    <source>
        <dbReference type="EMBL" id="ABA97052.1"/>
    </source>
</evidence>
<reference evidence="2" key="3">
    <citation type="submission" date="2006-01" db="EMBL/GenBank/DDBJ databases">
        <authorList>
            <person name="Buell R."/>
        </authorList>
    </citation>
    <scope>NUCLEOTIDE SEQUENCE</scope>
</reference>
<protein>
    <submittedName>
        <fullName evidence="2">Uncharacterized protein</fullName>
    </submittedName>
</protein>
<feature type="compositionally biased region" description="Basic and acidic residues" evidence="1">
    <location>
        <begin position="71"/>
        <end position="106"/>
    </location>
</feature>
<reference evidence="2" key="2">
    <citation type="submission" date="2005-04" db="EMBL/GenBank/DDBJ databases">
        <authorList>
            <person name="Buell C.R."/>
            <person name="Wing R.A."/>
            <person name="McCombie W.A."/>
            <person name="Ouyang S."/>
        </authorList>
    </citation>
    <scope>NUCLEOTIDE SEQUENCE</scope>
</reference>